<name>A0A926QIF8_9BACL</name>
<organism evidence="2 3">
    <name type="scientific">Paenibacillus sedimenti</name>
    <dbReference type="NCBI Taxonomy" id="2770274"/>
    <lineage>
        <taxon>Bacteria</taxon>
        <taxon>Bacillati</taxon>
        <taxon>Bacillota</taxon>
        <taxon>Bacilli</taxon>
        <taxon>Bacillales</taxon>
        <taxon>Paenibacillaceae</taxon>
        <taxon>Paenibacillus</taxon>
    </lineage>
</organism>
<dbReference type="InterPro" id="IPR049971">
    <property type="entry name" value="CLC_0170-like"/>
</dbReference>
<accession>A0A926QIF8</accession>
<gene>
    <name evidence="2" type="ORF">ICC18_05550</name>
</gene>
<sequence length="70" mass="8090">MASGISIGYIQFTIYLLWLTGGIMLRFDLKSYRLSKLETEAKVTRFLGWFNLAAGSIAFVGNWIYKTFLW</sequence>
<comment type="caution">
    <text evidence="2">The sequence shown here is derived from an EMBL/GenBank/DDBJ whole genome shotgun (WGS) entry which is preliminary data.</text>
</comment>
<feature type="transmembrane region" description="Helical" evidence="1">
    <location>
        <begin position="6"/>
        <end position="25"/>
    </location>
</feature>
<protein>
    <submittedName>
        <fullName evidence="2">Uncharacterized protein</fullName>
    </submittedName>
</protein>
<dbReference type="Proteomes" id="UP000650466">
    <property type="component" value="Unassembled WGS sequence"/>
</dbReference>
<dbReference type="RefSeq" id="WP_188173385.1">
    <property type="nucleotide sequence ID" value="NZ_JACVVD010000002.1"/>
</dbReference>
<evidence type="ECO:0000256" key="1">
    <source>
        <dbReference type="SAM" id="Phobius"/>
    </source>
</evidence>
<reference evidence="2" key="1">
    <citation type="submission" date="2020-09" db="EMBL/GenBank/DDBJ databases">
        <title>Draft Genome Sequence of Paenibacillus sp. WST5.</title>
        <authorList>
            <person name="Bao Z."/>
        </authorList>
    </citation>
    <scope>NUCLEOTIDE SEQUENCE</scope>
    <source>
        <strain evidence="2">WST5</strain>
    </source>
</reference>
<keyword evidence="3" id="KW-1185">Reference proteome</keyword>
<keyword evidence="1" id="KW-1133">Transmembrane helix</keyword>
<keyword evidence="1" id="KW-0472">Membrane</keyword>
<dbReference type="NCBIfam" id="NF042414">
    <property type="entry name" value="CLC_0170_fam"/>
    <property type="match status" value="1"/>
</dbReference>
<keyword evidence="1" id="KW-0812">Transmembrane</keyword>
<evidence type="ECO:0000313" key="3">
    <source>
        <dbReference type="Proteomes" id="UP000650466"/>
    </source>
</evidence>
<dbReference type="AlphaFoldDB" id="A0A926QIF8"/>
<proteinExistence type="predicted"/>
<feature type="transmembrane region" description="Helical" evidence="1">
    <location>
        <begin position="46"/>
        <end position="65"/>
    </location>
</feature>
<evidence type="ECO:0000313" key="2">
    <source>
        <dbReference type="EMBL" id="MBD0379573.1"/>
    </source>
</evidence>
<dbReference type="EMBL" id="JACVVD010000002">
    <property type="protein sequence ID" value="MBD0379573.1"/>
    <property type="molecule type" value="Genomic_DNA"/>
</dbReference>